<name>A0A835CCY5_9FABA</name>
<dbReference type="PANTHER" id="PTHR35767">
    <property type="entry name" value="HAPLESS PROTEIN"/>
    <property type="match status" value="1"/>
</dbReference>
<dbReference type="OrthoDB" id="1929441at2759"/>
<dbReference type="PANTHER" id="PTHR35767:SF11">
    <property type="match status" value="1"/>
</dbReference>
<comment type="caution">
    <text evidence="1">The sequence shown here is derived from an EMBL/GenBank/DDBJ whole genome shotgun (WGS) entry which is preliminary data.</text>
</comment>
<proteinExistence type="predicted"/>
<dbReference type="Proteomes" id="UP000634136">
    <property type="component" value="Unassembled WGS sequence"/>
</dbReference>
<evidence type="ECO:0000313" key="1">
    <source>
        <dbReference type="EMBL" id="KAF7837076.1"/>
    </source>
</evidence>
<accession>A0A835CCY5</accession>
<organism evidence="1 2">
    <name type="scientific">Senna tora</name>
    <dbReference type="NCBI Taxonomy" id="362788"/>
    <lineage>
        <taxon>Eukaryota</taxon>
        <taxon>Viridiplantae</taxon>
        <taxon>Streptophyta</taxon>
        <taxon>Embryophyta</taxon>
        <taxon>Tracheophyta</taxon>
        <taxon>Spermatophyta</taxon>
        <taxon>Magnoliopsida</taxon>
        <taxon>eudicotyledons</taxon>
        <taxon>Gunneridae</taxon>
        <taxon>Pentapetalae</taxon>
        <taxon>rosids</taxon>
        <taxon>fabids</taxon>
        <taxon>Fabales</taxon>
        <taxon>Fabaceae</taxon>
        <taxon>Caesalpinioideae</taxon>
        <taxon>Cassia clade</taxon>
        <taxon>Senna</taxon>
    </lineage>
</organism>
<sequence length="184" mass="21340">MLSQQQNPHVLSHSLQVQHQQMGSKEINNNTEGEADIKSFSIREYVVGWREKDIVKSWPFPEKYLQMCVDHGVRNVLPPFGPLADEDDKNVLVSKSEALPDDDQKQQNIIKREDDPTAGLFSKEERSKVMITSQEEGIWCNSRKDKRRRRGKCKKRSMLEILAVAKRSTSEEINRINHFSYIQS</sequence>
<keyword evidence="2" id="KW-1185">Reference proteome</keyword>
<protein>
    <submittedName>
        <fullName evidence="1">Uncharacterized protein</fullName>
    </submittedName>
</protein>
<gene>
    <name evidence="1" type="ORF">G2W53_005558</name>
</gene>
<evidence type="ECO:0000313" key="2">
    <source>
        <dbReference type="Proteomes" id="UP000634136"/>
    </source>
</evidence>
<dbReference type="EMBL" id="JAAIUW010000003">
    <property type="protein sequence ID" value="KAF7837076.1"/>
    <property type="molecule type" value="Genomic_DNA"/>
</dbReference>
<dbReference type="AlphaFoldDB" id="A0A835CCY5"/>
<reference evidence="1" key="1">
    <citation type="submission" date="2020-09" db="EMBL/GenBank/DDBJ databases">
        <title>Genome-Enabled Discovery of Anthraquinone Biosynthesis in Senna tora.</title>
        <authorList>
            <person name="Kang S.-H."/>
            <person name="Pandey R.P."/>
            <person name="Lee C.-M."/>
            <person name="Sim J.-S."/>
            <person name="Jeong J.-T."/>
            <person name="Choi B.-S."/>
            <person name="Jung M."/>
            <person name="Ginzburg D."/>
            <person name="Zhao K."/>
            <person name="Won S.Y."/>
            <person name="Oh T.-J."/>
            <person name="Yu Y."/>
            <person name="Kim N.-H."/>
            <person name="Lee O.R."/>
            <person name="Lee T.-H."/>
            <person name="Bashyal P."/>
            <person name="Kim T.-S."/>
            <person name="Lee W.-H."/>
            <person name="Kawkins C."/>
            <person name="Kim C.-K."/>
            <person name="Kim J.S."/>
            <person name="Ahn B.O."/>
            <person name="Rhee S.Y."/>
            <person name="Sohng J.K."/>
        </authorList>
    </citation>
    <scope>NUCLEOTIDE SEQUENCE</scope>
    <source>
        <tissue evidence="1">Leaf</tissue>
    </source>
</reference>